<dbReference type="OrthoDB" id="5418352at2"/>
<evidence type="ECO:0000256" key="2">
    <source>
        <dbReference type="ARBA" id="ARBA00022603"/>
    </source>
</evidence>
<dbReference type="AlphaFoldDB" id="A0A1M6M3J0"/>
<dbReference type="Proteomes" id="UP000184052">
    <property type="component" value="Unassembled WGS sequence"/>
</dbReference>
<keyword evidence="2 4" id="KW-0489">Methyltransferase</keyword>
<comment type="similarity">
    <text evidence="1">Belongs to the trimethylamine methyltransferase family.</text>
</comment>
<dbReference type="GO" id="GO:0032259">
    <property type="term" value="P:methylation"/>
    <property type="evidence" value="ECO:0007669"/>
    <property type="project" value="UniProtKB-KW"/>
</dbReference>
<organism evidence="4 5">
    <name type="scientific">Dethiosulfatibacter aminovorans DSM 17477</name>
    <dbReference type="NCBI Taxonomy" id="1121476"/>
    <lineage>
        <taxon>Bacteria</taxon>
        <taxon>Bacillati</taxon>
        <taxon>Bacillota</taxon>
        <taxon>Tissierellia</taxon>
        <taxon>Dethiosulfatibacter</taxon>
    </lineage>
</organism>
<evidence type="ECO:0000256" key="1">
    <source>
        <dbReference type="ARBA" id="ARBA00007137"/>
    </source>
</evidence>
<accession>A0A1M6M3J0</accession>
<keyword evidence="3 4" id="KW-0808">Transferase</keyword>
<dbReference type="GO" id="GO:0008168">
    <property type="term" value="F:methyltransferase activity"/>
    <property type="evidence" value="ECO:0007669"/>
    <property type="project" value="UniProtKB-KW"/>
</dbReference>
<dbReference type="Pfam" id="PF06253">
    <property type="entry name" value="MTTB"/>
    <property type="match status" value="1"/>
</dbReference>
<dbReference type="InterPro" id="IPR010426">
    <property type="entry name" value="MTTB_MeTrfase"/>
</dbReference>
<dbReference type="EMBL" id="FQZL01000037">
    <property type="protein sequence ID" value="SHJ77985.1"/>
    <property type="molecule type" value="Genomic_DNA"/>
</dbReference>
<protein>
    <submittedName>
        <fullName evidence="4">Trimethylamine---corrinoid protein Co-methyltransferase</fullName>
    </submittedName>
</protein>
<reference evidence="4 5" key="1">
    <citation type="submission" date="2016-11" db="EMBL/GenBank/DDBJ databases">
        <authorList>
            <person name="Jaros S."/>
            <person name="Januszkiewicz K."/>
            <person name="Wedrychowicz H."/>
        </authorList>
    </citation>
    <scope>NUCLEOTIDE SEQUENCE [LARGE SCALE GENOMIC DNA]</scope>
    <source>
        <strain evidence="4 5">DSM 17477</strain>
    </source>
</reference>
<evidence type="ECO:0000313" key="4">
    <source>
        <dbReference type="EMBL" id="SHJ77985.1"/>
    </source>
</evidence>
<name>A0A1M6M3J0_9FIRM</name>
<dbReference type="InterPro" id="IPR038601">
    <property type="entry name" value="MttB-like_sf"/>
</dbReference>
<dbReference type="STRING" id="1121476.SAMN02745751_03345"/>
<gene>
    <name evidence="4" type="ORF">SAMN02745751_03345</name>
</gene>
<keyword evidence="5" id="KW-1185">Reference proteome</keyword>
<sequence>MEKDLKKLHDATMKILNRTGIRLMHPEIINLVGEKGVRVEGDRAFFTEDQIMDWISKAPEKFTLYARNPEHDMEIGGDNIEYAPGYGCSAIIDSEGQTKDAVMEDYMRFSKIVHESKWFKINGGILVQPSDIDYKNCLPVMMYSAMVHSDKCIMGVPGEKDEIEGLMELFSIAFGGKDEFMRKPRVITLISTTSPLQIDGMSLCSMIECIKHNQPIIITPGPMAGSNGPITTAGNIALGNAEVLVGIAVSQMLKEGTPVVYGMVPATADMQTGGISIGSPAWVKQSAYSARLAKEYGLPNRSGGTVNDAKGVSVQSGYESMLAMFVCHQEKANFVLHSAGILDGYGAISYEQFMIDLEIISMLDYYFKDLEIDDETLALDVIHEVGPGGEFLTSPHTFRNCRTSPWLPEISLRGLRVKESNKELIEKTIKKTEKMIEAYSNPGIDEAIVNNMIDHLIGLGIDSEIIEGINASAGLDLVGTSERVV</sequence>
<proteinExistence type="inferred from homology"/>
<dbReference type="Gene3D" id="3.20.20.480">
    <property type="entry name" value="Trimethylamine methyltransferase-like"/>
    <property type="match status" value="1"/>
</dbReference>
<evidence type="ECO:0000256" key="3">
    <source>
        <dbReference type="ARBA" id="ARBA00022679"/>
    </source>
</evidence>
<evidence type="ECO:0000313" key="5">
    <source>
        <dbReference type="Proteomes" id="UP000184052"/>
    </source>
</evidence>
<dbReference type="GO" id="GO:0015948">
    <property type="term" value="P:methanogenesis"/>
    <property type="evidence" value="ECO:0007669"/>
    <property type="project" value="InterPro"/>
</dbReference>
<dbReference type="RefSeq" id="WP_094763034.1">
    <property type="nucleotide sequence ID" value="NZ_FQZL01000037.1"/>
</dbReference>